<proteinExistence type="predicted"/>
<dbReference type="InterPro" id="IPR016181">
    <property type="entry name" value="Acyl_CoA_acyltransferase"/>
</dbReference>
<dbReference type="InterPro" id="IPR051531">
    <property type="entry name" value="N-acetyltransferase"/>
</dbReference>
<name>A0ABR6NA03_9SPHN</name>
<organism evidence="2 3">
    <name type="scientific">Sphingobium lignivorans</name>
    <dbReference type="NCBI Taxonomy" id="2735886"/>
    <lineage>
        <taxon>Bacteria</taxon>
        <taxon>Pseudomonadati</taxon>
        <taxon>Pseudomonadota</taxon>
        <taxon>Alphaproteobacteria</taxon>
        <taxon>Sphingomonadales</taxon>
        <taxon>Sphingomonadaceae</taxon>
        <taxon>Sphingobium</taxon>
    </lineage>
</organism>
<accession>A0ABR6NA03</accession>
<dbReference type="Proteomes" id="UP001138540">
    <property type="component" value="Unassembled WGS sequence"/>
</dbReference>
<dbReference type="InterPro" id="IPR000182">
    <property type="entry name" value="GNAT_dom"/>
</dbReference>
<dbReference type="PROSITE" id="PS51186">
    <property type="entry name" value="GNAT"/>
    <property type="match status" value="1"/>
</dbReference>
<dbReference type="SUPFAM" id="SSF55729">
    <property type="entry name" value="Acyl-CoA N-acyltransferases (Nat)"/>
    <property type="match status" value="1"/>
</dbReference>
<evidence type="ECO:0000313" key="2">
    <source>
        <dbReference type="EMBL" id="MBB5984089.1"/>
    </source>
</evidence>
<comment type="caution">
    <text evidence="2">The sequence shown here is derived from an EMBL/GenBank/DDBJ whole genome shotgun (WGS) entry which is preliminary data.</text>
</comment>
<evidence type="ECO:0000313" key="3">
    <source>
        <dbReference type="Proteomes" id="UP001138540"/>
    </source>
</evidence>
<keyword evidence="3" id="KW-1185">Reference proteome</keyword>
<sequence>MFARTQRLLLRPGWPEDAAALHAAIADEGIVRNLAKAPWPYTLADAHAFLTRERDPRLPAFLIVKRTNGTPHLVGGCGIGVQEDGELELGYWIARRYWGLGFATEAAGAVMRIARAAGLRNIGCSHFLDNPASGKVARKLGFRPVGRPRQRYGLGRGRADLCQLYEDTGEGEMRDDPAMELYADVDCLAA</sequence>
<gene>
    <name evidence="2" type="ORF">HNP60_000063</name>
</gene>
<dbReference type="EMBL" id="JACHKA010000001">
    <property type="protein sequence ID" value="MBB5984089.1"/>
    <property type="molecule type" value="Genomic_DNA"/>
</dbReference>
<dbReference type="PANTHER" id="PTHR43792">
    <property type="entry name" value="GNAT FAMILY, PUTATIVE (AFU_ORTHOLOGUE AFUA_3G00765)-RELATED-RELATED"/>
    <property type="match status" value="1"/>
</dbReference>
<dbReference type="Pfam" id="PF13302">
    <property type="entry name" value="Acetyltransf_3"/>
    <property type="match status" value="1"/>
</dbReference>
<reference evidence="2 3" key="1">
    <citation type="submission" date="2020-08" db="EMBL/GenBank/DDBJ databases">
        <title>Exploring microbial biodiversity for novel pathways involved in the catabolism of aromatic compounds derived from lignin.</title>
        <authorList>
            <person name="Elkins J."/>
        </authorList>
    </citation>
    <scope>NUCLEOTIDE SEQUENCE [LARGE SCALE GENOMIC DNA]</scope>
    <source>
        <strain evidence="2 3">B1D3A</strain>
    </source>
</reference>
<protein>
    <submittedName>
        <fullName evidence="2">RimJ/RimL family protein N-acetyltransferase</fullName>
    </submittedName>
</protein>
<dbReference type="Gene3D" id="3.40.630.30">
    <property type="match status" value="1"/>
</dbReference>
<evidence type="ECO:0000259" key="1">
    <source>
        <dbReference type="PROSITE" id="PS51186"/>
    </source>
</evidence>
<feature type="domain" description="N-acetyltransferase" evidence="1">
    <location>
        <begin position="8"/>
        <end position="167"/>
    </location>
</feature>
<dbReference type="RefSeq" id="WP_184148775.1">
    <property type="nucleotide sequence ID" value="NZ_JACHKA010000001.1"/>
</dbReference>